<dbReference type="Proteomes" id="UP001190700">
    <property type="component" value="Unassembled WGS sequence"/>
</dbReference>
<evidence type="ECO:0000256" key="2">
    <source>
        <dbReference type="ARBA" id="ARBA00022692"/>
    </source>
</evidence>
<evidence type="ECO:0000256" key="5">
    <source>
        <dbReference type="ARBA" id="ARBA00023136"/>
    </source>
</evidence>
<dbReference type="SUPFAM" id="SSF47473">
    <property type="entry name" value="EF-hand"/>
    <property type="match status" value="1"/>
</dbReference>
<feature type="transmembrane region" description="Helical" evidence="7">
    <location>
        <begin position="1908"/>
        <end position="1925"/>
    </location>
</feature>
<dbReference type="InterPro" id="IPR013122">
    <property type="entry name" value="PKD1_2_channel"/>
</dbReference>
<keyword evidence="2 7" id="KW-0812">Transmembrane</keyword>
<dbReference type="InterPro" id="IPR016187">
    <property type="entry name" value="CTDL_fold"/>
</dbReference>
<accession>A0AAE0CEG6</accession>
<dbReference type="InterPro" id="IPR018247">
    <property type="entry name" value="EF_Hand_1_Ca_BS"/>
</dbReference>
<feature type="domain" description="EF-hand" evidence="8">
    <location>
        <begin position="40"/>
        <end position="63"/>
    </location>
</feature>
<dbReference type="Gene3D" id="1.10.287.70">
    <property type="match status" value="1"/>
</dbReference>
<evidence type="ECO:0000313" key="9">
    <source>
        <dbReference type="EMBL" id="KAK3252635.1"/>
    </source>
</evidence>
<comment type="caution">
    <text evidence="9">The sequence shown here is derived from an EMBL/GenBank/DDBJ whole genome shotgun (WGS) entry which is preliminary data.</text>
</comment>
<protein>
    <recommendedName>
        <fullName evidence="8">EF-hand domain-containing protein</fullName>
    </recommendedName>
</protein>
<reference evidence="9 10" key="1">
    <citation type="journal article" date="2015" name="Genome Biol. Evol.">
        <title>Comparative Genomics of a Bacterivorous Green Alga Reveals Evolutionary Causalities and Consequences of Phago-Mixotrophic Mode of Nutrition.</title>
        <authorList>
            <person name="Burns J.A."/>
            <person name="Paasch A."/>
            <person name="Narechania A."/>
            <person name="Kim E."/>
        </authorList>
    </citation>
    <scope>NUCLEOTIDE SEQUENCE [LARGE SCALE GENOMIC DNA]</scope>
    <source>
        <strain evidence="9 10">PLY_AMNH</strain>
    </source>
</reference>
<keyword evidence="5 7" id="KW-0472">Membrane</keyword>
<dbReference type="CDD" id="cd00037">
    <property type="entry name" value="CLECT"/>
    <property type="match status" value="1"/>
</dbReference>
<dbReference type="InterPro" id="IPR002048">
    <property type="entry name" value="EF_hand_dom"/>
</dbReference>
<evidence type="ECO:0000256" key="1">
    <source>
        <dbReference type="ARBA" id="ARBA00004141"/>
    </source>
</evidence>
<evidence type="ECO:0000256" key="7">
    <source>
        <dbReference type="SAM" id="Phobius"/>
    </source>
</evidence>
<evidence type="ECO:0000313" key="10">
    <source>
        <dbReference type="Proteomes" id="UP001190700"/>
    </source>
</evidence>
<feature type="transmembrane region" description="Helical" evidence="7">
    <location>
        <begin position="1946"/>
        <end position="1967"/>
    </location>
</feature>
<evidence type="ECO:0000256" key="6">
    <source>
        <dbReference type="SAM" id="MobiDB-lite"/>
    </source>
</evidence>
<dbReference type="PANTHER" id="PTHR10877:SF183">
    <property type="entry name" value="AT14535P-RELATED"/>
    <property type="match status" value="1"/>
</dbReference>
<keyword evidence="3" id="KW-0106">Calcium</keyword>
<sequence length="2394" mass="263805">MDAPFLKHYIDTNKDNILSAEELERIRQIGAPEHRELLRFDANNDGVLDAGEFEALCEVEAGEKRLEILGYVEECLAEIIDRKGHYFNMFAFIGFSCFYFAVLFIQRSAFLAYDITHTVSDTVLPQEHSGEYATSFTSQNQISTWLEKLVETVWIDPSCGDGICESPYEYPGFGLTPEHNGCAADCGVNQNTSPINLTIYASLWRLGDAATKARFQSETQWNLCTSRQGLRTGAYEMDAITLELFPLGDNGLRYISDETSEVALCWWPEWQRMGDAEFFTQELQLLNAEWKLLVDSPVGGLSAHMHNTSSGELLASLQFCRPSCGPDNPCAAGTYCSLTQPDTVVTNRICLPCPKAGEVCPSESSGSGKSSDCQASCPGGAGSQDATNGEGDSGAPAPLPEQPWQSLSYHYYCSPLVNETTLQSTRVHSVDACKVLCESSADCQRINVAFDNDARTLRCFLLAAECDSPHGLHAEAGFKVAAFRRGIQQVKHFLSAEDAESRYLRAYADSVCDPGEPRAMLLLHLGENCPECVAVQVKEQPSNESDWSSGSVGRRTMDDESCVIPFPVRSHVFPDCEWRADDNATFHDTVRNQSRWTCPVTTSYDADAIEIGLRFITRPSLGEGYFMDEEVCTALGLHMVHIRSDEENAKLTRHLWALEEFTYSVDYLGYSSWIGLVEANRTDSETPNPATDSVFTWTDDGTLLDYIPNDVSDFGQVAFPACAFLFDAHTEGSQRTTNSVDWYILQCEFGDMKSFTCAAPMQHCGLADELRLPSAFAQCDMQGRGFYVEGPDLQSGYHAIELCGLNPNATYTLQGWDKSNYFGWQGGWAQLATHGNLWSETISVQPYTNGSSDEECAMATGTEFSLGALSFKGLAIGRMDEGIRNLLHSRGYRGFKSPHVSLPDQAGGCLQGTVMVRGLANFSTATSVVTWGFLDPSGVLSDLAYMTPTANINHSHTFCLDTNVDGAFKVAIVDSGGGQGRVDVVDANGCALGRAQGRSAATCDELGWADTGVPGVCGESSCLSSHAHSTFAEAQAYCLRKGGRMCSMAEATAGRGILGDCREENLWKVMWTATECNAPGYRESFFSNYDNPISCRREIDADSDPGWCCADAVLPEAEERECPGYLGGGRAACCDADGLCNDGDGEWCCGEHFYCSTSEARAAEKNGRFCPGANSHLSGIVHLRTRGDRDTEHLPGYDMIGFGECVVEHWPSAYSSPEVYGILDEMEPMNSTECAAACTGMYECQAFSSGDGLRCKLFSMIPDKVWTESELATGPSKCYVKIFDGIETCSQSGRHYFDDQAIGVGWEGCPDNRRYNLRLQVSAYSFDAAFQITKRVEAPFLVKRRVAGETASTLSEDQQEIRNATAAAYYDVHTIIQSGANHMDMTTQQMDLCLSPGVFDIIYLDNPDGSQRPGGTLDKNKTTHWYGGMIALSDAEGCIALRITRPEGTAEGLSARMSASIAAGDGFSTPSGAQTSAVGQDYFPHKVDGTCLKVDEMCPFSVDVMNFFQTDVSSFMRAEGMAGFLLYEKACTDPRCTDEAVGLYGLVEGQECCAPYLGEAEVQLTLSYTGGEEHLPLRDEEPRKRFLGIPGSNRLLAGLLLTQTRLTSEECASRFPDLSSACHPAHPTSSEPYGVDPVFLPTSELYDHTIAPHKCCNISTYTEECSPPECGDFYQFSELAGSESQAERCTGEYAEGKTPYGFFPYNGKFHMWFDINLSNTRAHKLIKYLVDGLFIDENTADIRAQMISYNSQLQSFTNVDLTFHFDKAYGGVINVQHSVHTIKVELYESTADMFRLCLEVIVVIMIALSGLSEWQEMAAIRRDTGSAQNYFKTAWNYIDVLSIGLSVVIILDWINFVVTHAQRFSLHPRYEVYASISSAGRWLKLDGSGANFQEALDRLQDMTAMTNFQVRYMTCNGLNAFFIMLRVMKLCDFQPRMGVITRTLSVAFNDLYHFFLVLFLVFMNYVITGHLVFGATIQGFSELHDSALTLFNMMVFGDNSVAYDLFAMSRNYVGFRVIVALFYGSYALLVVMVLLNFLLAIVMDSFAVIKDASKESTSVGEELVEYAKAFCKQYTEKGMSDGEAMQYLQHLRMAEERALKAKLEARRTPERHPDAAEGAADERLQVKLAHKPQGEEEETRARDSSADLPEWEEKILVRGKSIKSLSGSQVKQALLEAVREAPPAPQAACRFGQAANLRETHTRVEILRVEGEQESGLCKAVHVARKVMDKFGLDQSADDVDEDKLLQKQQTQKILDSLALLGLQVQDVFERTKQVITRQDDLEHLVRKDAHGGLSAAGAPSSAASPAPPEPFAQPKLTLAECRQLNSRALQKAKDLLIGVYKEDAATAREEFSTYEDIVAGHVEVASTDLLMAKKVLAHLERLKADDEGLDNKQ</sequence>
<dbReference type="InterPro" id="IPR051223">
    <property type="entry name" value="Polycystin"/>
</dbReference>
<feature type="transmembrane region" description="Helical" evidence="7">
    <location>
        <begin position="1987"/>
        <end position="2006"/>
    </location>
</feature>
<dbReference type="GO" id="GO:0016020">
    <property type="term" value="C:membrane"/>
    <property type="evidence" value="ECO:0007669"/>
    <property type="project" value="UniProtKB-SubCell"/>
</dbReference>
<feature type="transmembrane region" description="Helical" evidence="7">
    <location>
        <begin position="1835"/>
        <end position="1858"/>
    </location>
</feature>
<feature type="region of interest" description="Disordered" evidence="6">
    <location>
        <begin position="2293"/>
        <end position="2313"/>
    </location>
</feature>
<dbReference type="Pfam" id="PF08016">
    <property type="entry name" value="PKD_channel"/>
    <property type="match status" value="1"/>
</dbReference>
<feature type="transmembrane region" description="Helical" evidence="7">
    <location>
        <begin position="86"/>
        <end position="105"/>
    </location>
</feature>
<dbReference type="PANTHER" id="PTHR10877">
    <property type="entry name" value="POLYCYSTIN FAMILY MEMBER"/>
    <property type="match status" value="1"/>
</dbReference>
<proteinExistence type="predicted"/>
<feature type="region of interest" description="Disordered" evidence="6">
    <location>
        <begin position="2104"/>
        <end position="2123"/>
    </location>
</feature>
<feature type="transmembrane region" description="Helical" evidence="7">
    <location>
        <begin position="2018"/>
        <end position="2043"/>
    </location>
</feature>
<comment type="subcellular location">
    <subcellularLocation>
        <location evidence="1">Membrane</location>
        <topology evidence="1">Multi-pass membrane protein</topology>
    </subcellularLocation>
</comment>
<dbReference type="GO" id="GO:0005509">
    <property type="term" value="F:calcium ion binding"/>
    <property type="evidence" value="ECO:0007669"/>
    <property type="project" value="InterPro"/>
</dbReference>
<dbReference type="PROSITE" id="PS00018">
    <property type="entry name" value="EF_HAND_1"/>
    <property type="match status" value="2"/>
</dbReference>
<dbReference type="InterPro" id="IPR011992">
    <property type="entry name" value="EF-hand-dom_pair"/>
</dbReference>
<dbReference type="EMBL" id="LGRX02025305">
    <property type="protein sequence ID" value="KAK3252635.1"/>
    <property type="molecule type" value="Genomic_DNA"/>
</dbReference>
<evidence type="ECO:0000256" key="4">
    <source>
        <dbReference type="ARBA" id="ARBA00022989"/>
    </source>
</evidence>
<feature type="transmembrane region" description="Helical" evidence="7">
    <location>
        <begin position="1793"/>
        <end position="1814"/>
    </location>
</feature>
<organism evidence="9 10">
    <name type="scientific">Cymbomonas tetramitiformis</name>
    <dbReference type="NCBI Taxonomy" id="36881"/>
    <lineage>
        <taxon>Eukaryota</taxon>
        <taxon>Viridiplantae</taxon>
        <taxon>Chlorophyta</taxon>
        <taxon>Pyramimonadophyceae</taxon>
        <taxon>Pyramimonadales</taxon>
        <taxon>Pyramimonadaceae</taxon>
        <taxon>Cymbomonas</taxon>
    </lineage>
</organism>
<dbReference type="SUPFAM" id="SSF56436">
    <property type="entry name" value="C-type lectin-like"/>
    <property type="match status" value="1"/>
</dbReference>
<keyword evidence="10" id="KW-1185">Reference proteome</keyword>
<evidence type="ECO:0000259" key="8">
    <source>
        <dbReference type="PROSITE" id="PS50222"/>
    </source>
</evidence>
<dbReference type="Gene3D" id="1.10.238.10">
    <property type="entry name" value="EF-hand"/>
    <property type="match status" value="1"/>
</dbReference>
<feature type="compositionally biased region" description="Low complexity" evidence="6">
    <location>
        <begin position="2296"/>
        <end position="2305"/>
    </location>
</feature>
<dbReference type="PROSITE" id="PS50222">
    <property type="entry name" value="EF_HAND_2"/>
    <property type="match status" value="1"/>
</dbReference>
<evidence type="ECO:0000256" key="3">
    <source>
        <dbReference type="ARBA" id="ARBA00022837"/>
    </source>
</evidence>
<name>A0AAE0CEG6_9CHLO</name>
<gene>
    <name evidence="9" type="ORF">CYMTET_38072</name>
</gene>
<keyword evidence="4 7" id="KW-1133">Transmembrane helix</keyword>